<dbReference type="Proteomes" id="UP000820818">
    <property type="component" value="Linkage Group LG1"/>
</dbReference>
<keyword evidence="6" id="KW-0175">Coiled coil</keyword>
<evidence type="ECO:0000256" key="5">
    <source>
        <dbReference type="PROSITE-ProRule" id="PRU00309"/>
    </source>
</evidence>
<evidence type="ECO:0000256" key="4">
    <source>
        <dbReference type="ARBA" id="ARBA00023125"/>
    </source>
</evidence>
<evidence type="ECO:0000256" key="2">
    <source>
        <dbReference type="ARBA" id="ARBA00022771"/>
    </source>
</evidence>
<evidence type="ECO:0000256" key="3">
    <source>
        <dbReference type="ARBA" id="ARBA00022833"/>
    </source>
</evidence>
<comment type="caution">
    <text evidence="8">The sequence shown here is derived from an EMBL/GenBank/DDBJ whole genome shotgun (WGS) entry which is preliminary data.</text>
</comment>
<dbReference type="GO" id="GO:0008270">
    <property type="term" value="F:zinc ion binding"/>
    <property type="evidence" value="ECO:0007669"/>
    <property type="project" value="UniProtKB-KW"/>
</dbReference>
<reference evidence="8 9" key="1">
    <citation type="submission" date="2022-05" db="EMBL/GenBank/DDBJ databases">
        <title>A multi-omics perspective on studying reproductive biology in Daphnia sinensis.</title>
        <authorList>
            <person name="Jia J."/>
        </authorList>
    </citation>
    <scope>NUCLEOTIDE SEQUENCE [LARGE SCALE GENOMIC DNA]</scope>
    <source>
        <strain evidence="8 9">WSL</strain>
    </source>
</reference>
<dbReference type="Pfam" id="PF05485">
    <property type="entry name" value="THAP"/>
    <property type="match status" value="1"/>
</dbReference>
<protein>
    <recommendedName>
        <fullName evidence="7">THAP-type domain-containing protein</fullName>
    </recommendedName>
</protein>
<dbReference type="GO" id="GO:0003677">
    <property type="term" value="F:DNA binding"/>
    <property type="evidence" value="ECO:0007669"/>
    <property type="project" value="UniProtKB-UniRule"/>
</dbReference>
<evidence type="ECO:0000259" key="7">
    <source>
        <dbReference type="PROSITE" id="PS50950"/>
    </source>
</evidence>
<name>A0AAD5L1X4_9CRUS</name>
<keyword evidence="1" id="KW-0479">Metal-binding</keyword>
<gene>
    <name evidence="8" type="ORF">GHT06_008801</name>
</gene>
<dbReference type="InterPro" id="IPR048365">
    <property type="entry name" value="TNP-like_RNaseH_N"/>
</dbReference>
<dbReference type="AlphaFoldDB" id="A0AAD5L1X4"/>
<organism evidence="8 9">
    <name type="scientific">Daphnia sinensis</name>
    <dbReference type="NCBI Taxonomy" id="1820382"/>
    <lineage>
        <taxon>Eukaryota</taxon>
        <taxon>Metazoa</taxon>
        <taxon>Ecdysozoa</taxon>
        <taxon>Arthropoda</taxon>
        <taxon>Crustacea</taxon>
        <taxon>Branchiopoda</taxon>
        <taxon>Diplostraca</taxon>
        <taxon>Cladocera</taxon>
        <taxon>Anomopoda</taxon>
        <taxon>Daphniidae</taxon>
        <taxon>Daphnia</taxon>
        <taxon>Daphnia similis group</taxon>
    </lineage>
</organism>
<proteinExistence type="predicted"/>
<accession>A0AAD5L1X4</accession>
<keyword evidence="4 5" id="KW-0238">DNA-binding</keyword>
<evidence type="ECO:0000256" key="6">
    <source>
        <dbReference type="SAM" id="Coils"/>
    </source>
</evidence>
<dbReference type="EMBL" id="WJBH02000001">
    <property type="protein sequence ID" value="KAI9565054.1"/>
    <property type="molecule type" value="Genomic_DNA"/>
</dbReference>
<evidence type="ECO:0000256" key="1">
    <source>
        <dbReference type="ARBA" id="ARBA00022723"/>
    </source>
</evidence>
<dbReference type="InterPro" id="IPR006612">
    <property type="entry name" value="THAP_Znf"/>
</dbReference>
<sequence>MLPNADSLFLKWKKAAKRGRSDKKLSKKDYICSNHFMEEDIIKGHTDCNGTFHPRKTWCLKEGAIPILSKGCNDMWYNNNNTTASDIEEKLHMGHDITIDMHDASHSSCDFTTEMQDAANTCGDKTVFMQSASAKKENEEQKSLQESVFDLTKAKTPNASWCWLPTSVNAFGEVSPESFKRTCVKFIEVDDEVIYSKSLTVIGKDLFYRSKGVLVNPHFLPRSFVGVSDLEEAIACFDSASLCTGCDPKFGKQLSTMKSIAQGKCNWRLKRCLKVLERGSTCHFCHHLNELLPLKQTAMEKLISRNRKLEANNNAKEKQVQRKEKTIKKLKDEIADLRKDMVRSCHRVLADKLSKLDSQELLVIKTILKKAECKNGKSMRYDPEFLLECILLRIKSKAAYDHLKQQKLLPLPCADTIRKLLSCMTCTFGLNAYALNAIKNFIGKKPRAMRYGSLVWDEMSLAELVNFDAKKLQFEGFVDYGDGGLQLSEHKDELADHALVLIFRPYRYSWIQPIACYATKGACKGELLTKLMARAITVLDQNEAIVKSVVCDGAQSNKTVMKLCGVIGKHDQIVNTFVNQQTPIKVKTFPPSPETDPDAANTSHLKERLVSNSCALSGNEAKYSGKDVTSFAHPTNDGELIYFFIDVPHLLKCVRNHIFNVKEVQLYNTSKIPGTPLSILSKVTKAHLYPTSFEKMNVKLAAQILSNSVVLAISYFTNYEKHVQQREKYLYFNSIDMVDLINKAFDIMNGRSISQSIKKGSNWNLKKAVLEELLEALWETELKYDETGFPPFASQITLHALRMTLFSTIELTNHLLRDEIGYDFRFFGIIRAAGGGQEMPTVRSFLALFRMLSVYYPTREIIRNRANANMLDRFKADNEETKRRRDALKSKLAKEIQFLDYDVANEQSYDKYLEHIVYDLAGYMLHARRKLIGKCDSCWKSLLTNDQLKPDCFYADKFLVLKNKGGLKIPARNMFAVLLQVEKILIKHFESEDAYIHDSFDSVISKVSEMTIHPICCDLHREKLTPSLIYEYIVIRYRFQGKWKKQEETAKADSRRHTQRKMSKISQQALTEVLNATSTQKYKKNGKKILQKDKINENDVTKKTNKNCSSARYI</sequence>
<keyword evidence="2 5" id="KW-0863">Zinc-finger</keyword>
<keyword evidence="3" id="KW-0862">Zinc</keyword>
<feature type="domain" description="THAP-type" evidence="7">
    <location>
        <begin position="1"/>
        <end position="69"/>
    </location>
</feature>
<keyword evidence="9" id="KW-1185">Reference proteome</keyword>
<dbReference type="InterPro" id="IPR048366">
    <property type="entry name" value="TNP-like_GBD"/>
</dbReference>
<dbReference type="Pfam" id="PF21788">
    <property type="entry name" value="TNP-like_GBD"/>
    <property type="match status" value="1"/>
</dbReference>
<evidence type="ECO:0000313" key="9">
    <source>
        <dbReference type="Proteomes" id="UP000820818"/>
    </source>
</evidence>
<feature type="coiled-coil region" evidence="6">
    <location>
        <begin position="299"/>
        <end position="347"/>
    </location>
</feature>
<dbReference type="Pfam" id="PF21787">
    <property type="entry name" value="TNP-like_RNaseH_N"/>
    <property type="match status" value="1"/>
</dbReference>
<dbReference type="PROSITE" id="PS50950">
    <property type="entry name" value="ZF_THAP"/>
    <property type="match status" value="1"/>
</dbReference>
<evidence type="ECO:0000313" key="8">
    <source>
        <dbReference type="EMBL" id="KAI9565054.1"/>
    </source>
</evidence>